<dbReference type="Proteomes" id="UP000612233">
    <property type="component" value="Unassembled WGS sequence"/>
</dbReference>
<feature type="region of interest" description="Disordered" evidence="1">
    <location>
        <begin position="1"/>
        <end position="28"/>
    </location>
</feature>
<evidence type="ECO:0000313" key="3">
    <source>
        <dbReference type="Proteomes" id="UP000612233"/>
    </source>
</evidence>
<dbReference type="EMBL" id="JACXAD010000038">
    <property type="protein sequence ID" value="MBD2770433.1"/>
    <property type="molecule type" value="Genomic_DNA"/>
</dbReference>
<protein>
    <recommendedName>
        <fullName evidence="4">T9SS type A sorting domain-containing protein</fullName>
    </recommendedName>
</protein>
<dbReference type="AlphaFoldDB" id="A0A927BI25"/>
<organism evidence="2 3">
    <name type="scientific">Hymenobacter montanus</name>
    <dbReference type="NCBI Taxonomy" id="2771359"/>
    <lineage>
        <taxon>Bacteria</taxon>
        <taxon>Pseudomonadati</taxon>
        <taxon>Bacteroidota</taxon>
        <taxon>Cytophagia</taxon>
        <taxon>Cytophagales</taxon>
        <taxon>Hymenobacteraceae</taxon>
        <taxon>Hymenobacter</taxon>
    </lineage>
</organism>
<accession>A0A927BI25</accession>
<gene>
    <name evidence="2" type="ORF">IC235_21315</name>
</gene>
<keyword evidence="3" id="KW-1185">Reference proteome</keyword>
<sequence length="1039" mass="113558">MAHGAKEDTLGHRSQRHRSGGSPADLLTEVEPIRSLRALPLPKELRLAARPAPQAVLAPYEREGSGALTDFQGQGPAFTPAGSWTIMGGQARTGTSTYQPNERAELVSAPVLLDTALTDRAYALMGFMLYFDERYALETGHDVGAVYLQHERPDQSWSPWSLLSQRTGQRPGPGLRTTYLSLRDPALWQRRVRVKFVLESDCAAQYEGWTIDNVVFRQIVTTPQIRTAFVPGLPMAPIGPNTGGLPRVRPGDLLHPPINGLQRWLVPALERLQQHPCRLDVTFVVNGAYIMYNSIVQDLPRLVNNNLDQLAELLQGARQSSCKRVRFVVAGGRQDPLPDGTRFNYAVFGAGGEGSNAHANLVLTNLTDLKEKVLAKVARNWDQNTIRPQNGALLLKTYLDTYYGATPEPGVKRVIVVLNNSDEFDNFDFSHGPVVTAPQLRAQLAAQGVTLLVNTHPQLANRYGLGVLQQAAAVTYQDADPQHMLLDLAAAAACTPQDEPCNDEDEAVRLVSVDFQGPDNHPMQKQAVRKEDPWQDDAYADAGNLKIDYPEWQAAEQEGPPAVNDPVAQTWQTPAVMEVQLRVGRTAAKAGTLAVYRDGAVVASKTVSLQPGLNTIADWTWDQHVADVTGEQQVNLTWRFTPDGADQQFVGASSHTFFIMLDKLALTGDDKYVGRTAKRMQFVAQAIADICCNRQNAQEPGVDEDGLSITYYTVTPKKEAVFKVFEYFETRNINFDPLCAPCLSNKIPWDILDGLNNGSGDCGSLADLMQVTLGMGGVEARHKYLFATTKNDFSFYKDAKEGCVADLIEKRDFVIDGQTKTLQLMYKNGGDPNINIKESVTVAEGFLIAPGVGIWDDPVDVLTNFICPNTVESGNYQVWVENQGNNIGTVQEIPGHYPEPFPFDCSAITSYTYKGQGKVKRKTKTKTAAASASRAGTSAAVTGTRAANQAAAAAPLEVYPNPFQDEFSLSYELPQADGVSVLLVPLTGGQATSLLTGKQQAAGRQQLTLRSGGVAPGLYLLIVRGRRGFELRQKLVKLP</sequence>
<name>A0A927BI25_9BACT</name>
<evidence type="ECO:0000256" key="1">
    <source>
        <dbReference type="SAM" id="MobiDB-lite"/>
    </source>
</evidence>
<comment type="caution">
    <text evidence="2">The sequence shown here is derived from an EMBL/GenBank/DDBJ whole genome shotgun (WGS) entry which is preliminary data.</text>
</comment>
<evidence type="ECO:0000313" key="2">
    <source>
        <dbReference type="EMBL" id="MBD2770433.1"/>
    </source>
</evidence>
<dbReference type="RefSeq" id="WP_191007243.1">
    <property type="nucleotide sequence ID" value="NZ_JACXAD010000038.1"/>
</dbReference>
<reference evidence="2" key="1">
    <citation type="submission" date="2020-09" db="EMBL/GenBank/DDBJ databases">
        <authorList>
            <person name="Kim M.K."/>
        </authorList>
    </citation>
    <scope>NUCLEOTIDE SEQUENCE</scope>
    <source>
        <strain evidence="2">BT664</strain>
    </source>
</reference>
<feature type="compositionally biased region" description="Basic and acidic residues" evidence="1">
    <location>
        <begin position="1"/>
        <end position="11"/>
    </location>
</feature>
<proteinExistence type="predicted"/>
<evidence type="ECO:0008006" key="4">
    <source>
        <dbReference type="Google" id="ProtNLM"/>
    </source>
</evidence>